<dbReference type="EMBL" id="JAAECE010000001">
    <property type="protein sequence ID" value="KAF1807724.1"/>
    <property type="molecule type" value="Genomic_DNA"/>
</dbReference>
<comment type="subcellular location">
    <subcellularLocation>
        <location evidence="1">Nucleus</location>
    </subcellularLocation>
</comment>
<feature type="region of interest" description="Disordered" evidence="9">
    <location>
        <begin position="1"/>
        <end position="49"/>
    </location>
</feature>
<sequence>MFNESSSSWMKSQPAEQQQQQQQPSTSTNQNHYQQQPHHHHHHHHPNEDCRDCKIYRNTRCYNCDTTTTPLWRRDDDGNNICNACGLYYKLHNVHRPLSMKRTIIHRRKRVHMARKYSQQDHPPAPHPTRPSFTFQNQDPSFDPYNRRNSVSSVASLEATTTQPLDIPTPAPTIERRRSSFQLSPIHDLTTSPPPTTESLPNLRSFMTSLIQEETLEQQQQQQQRQLHFNGKEHRNSSSSLTDLIPGAMSSPSNTTVSSDSTAASTTAALTSMLLLEPAKFCRALSTRRDQLQAEIESINTLLSQSSSMLNSNLAQQAQRMTINEPSTHNNVLIDSLLEAIRLNAKKQVPSSSMSDELDMSTASSAHQATTVTSAITSTNTFQIPPPTTNQP</sequence>
<feature type="region of interest" description="Disordered" evidence="9">
    <location>
        <begin position="114"/>
        <end position="135"/>
    </location>
</feature>
<feature type="region of interest" description="Disordered" evidence="9">
    <location>
        <begin position="215"/>
        <end position="240"/>
    </location>
</feature>
<evidence type="ECO:0000256" key="8">
    <source>
        <dbReference type="PROSITE-ProRule" id="PRU00094"/>
    </source>
</evidence>
<keyword evidence="2" id="KW-0479">Metal-binding</keyword>
<dbReference type="GO" id="GO:0000978">
    <property type="term" value="F:RNA polymerase II cis-regulatory region sequence-specific DNA binding"/>
    <property type="evidence" value="ECO:0007669"/>
    <property type="project" value="TreeGrafter"/>
</dbReference>
<dbReference type="InterPro" id="IPR039355">
    <property type="entry name" value="Transcription_factor_GATA"/>
</dbReference>
<dbReference type="Pfam" id="PF00320">
    <property type="entry name" value="GATA"/>
    <property type="match status" value="1"/>
</dbReference>
<feature type="compositionally biased region" description="Low complexity" evidence="9">
    <location>
        <begin position="17"/>
        <end position="36"/>
    </location>
</feature>
<evidence type="ECO:0000256" key="5">
    <source>
        <dbReference type="ARBA" id="ARBA00023015"/>
    </source>
</evidence>
<dbReference type="InterPro" id="IPR000679">
    <property type="entry name" value="Znf_GATA"/>
</dbReference>
<feature type="compositionally biased region" description="Low complexity" evidence="9">
    <location>
        <begin position="215"/>
        <end position="227"/>
    </location>
</feature>
<dbReference type="Gene3D" id="3.30.50.10">
    <property type="entry name" value="Erythroid Transcription Factor GATA-1, subunit A"/>
    <property type="match status" value="1"/>
</dbReference>
<evidence type="ECO:0000256" key="4">
    <source>
        <dbReference type="ARBA" id="ARBA00022833"/>
    </source>
</evidence>
<dbReference type="PROSITE" id="PS00344">
    <property type="entry name" value="GATA_ZN_FINGER_1"/>
    <property type="match status" value="1"/>
</dbReference>
<proteinExistence type="predicted"/>
<dbReference type="GO" id="GO:0045944">
    <property type="term" value="P:positive regulation of transcription by RNA polymerase II"/>
    <property type="evidence" value="ECO:0007669"/>
    <property type="project" value="TreeGrafter"/>
</dbReference>
<comment type="caution">
    <text evidence="11">The sequence shown here is derived from an EMBL/GenBank/DDBJ whole genome shotgun (WGS) entry which is preliminary data.</text>
</comment>
<feature type="compositionally biased region" description="Polar residues" evidence="9">
    <location>
        <begin position="349"/>
        <end position="368"/>
    </location>
</feature>
<evidence type="ECO:0000256" key="7">
    <source>
        <dbReference type="ARBA" id="ARBA00023242"/>
    </source>
</evidence>
<evidence type="ECO:0000256" key="3">
    <source>
        <dbReference type="ARBA" id="ARBA00022771"/>
    </source>
</evidence>
<dbReference type="CDD" id="cd00202">
    <property type="entry name" value="ZnF_GATA"/>
    <property type="match status" value="1"/>
</dbReference>
<dbReference type="Proteomes" id="UP000469890">
    <property type="component" value="Unassembled WGS sequence"/>
</dbReference>
<dbReference type="GO" id="GO:0000981">
    <property type="term" value="F:DNA-binding transcription factor activity, RNA polymerase II-specific"/>
    <property type="evidence" value="ECO:0007669"/>
    <property type="project" value="TreeGrafter"/>
</dbReference>
<organism evidence="11 12">
    <name type="scientific">Mucor circinelloides f. lusitanicus</name>
    <name type="common">Mucor racemosus var. lusitanicus</name>
    <dbReference type="NCBI Taxonomy" id="29924"/>
    <lineage>
        <taxon>Eukaryota</taxon>
        <taxon>Fungi</taxon>
        <taxon>Fungi incertae sedis</taxon>
        <taxon>Mucoromycota</taxon>
        <taxon>Mucoromycotina</taxon>
        <taxon>Mucoromycetes</taxon>
        <taxon>Mucorales</taxon>
        <taxon>Mucorineae</taxon>
        <taxon>Mucoraceae</taxon>
        <taxon>Mucor</taxon>
    </lineage>
</organism>
<reference evidence="11 12" key="1">
    <citation type="submission" date="2019-09" db="EMBL/GenBank/DDBJ databases">
        <authorList>
            <consortium name="DOE Joint Genome Institute"/>
            <person name="Mondo S.J."/>
            <person name="Navarro-Mendoza M.I."/>
            <person name="Perez-Arques C."/>
            <person name="Panchal S."/>
            <person name="Nicolas F.E."/>
            <person name="Ganguly P."/>
            <person name="Pangilinan J."/>
            <person name="Grigoriev I."/>
            <person name="Heitman J."/>
            <person name="Sanya K."/>
            <person name="Garre V."/>
        </authorList>
    </citation>
    <scope>NUCLEOTIDE SEQUENCE [LARGE SCALE GENOMIC DNA]</scope>
    <source>
        <strain evidence="11 12">MU402</strain>
    </source>
</reference>
<keyword evidence="5" id="KW-0805">Transcription regulation</keyword>
<dbReference type="GO" id="GO:0005634">
    <property type="term" value="C:nucleus"/>
    <property type="evidence" value="ECO:0007669"/>
    <property type="project" value="UniProtKB-SubCell"/>
</dbReference>
<keyword evidence="3 8" id="KW-0863">Zinc-finger</keyword>
<dbReference type="PROSITE" id="PS50114">
    <property type="entry name" value="GATA_ZN_FINGER_2"/>
    <property type="match status" value="1"/>
</dbReference>
<dbReference type="GO" id="GO:0000122">
    <property type="term" value="P:negative regulation of transcription by RNA polymerase II"/>
    <property type="evidence" value="ECO:0007669"/>
    <property type="project" value="TreeGrafter"/>
</dbReference>
<keyword evidence="4" id="KW-0862">Zinc</keyword>
<keyword evidence="7" id="KW-0539">Nucleus</keyword>
<dbReference type="SMART" id="SM00401">
    <property type="entry name" value="ZnF_GATA"/>
    <property type="match status" value="1"/>
</dbReference>
<evidence type="ECO:0000256" key="6">
    <source>
        <dbReference type="ARBA" id="ARBA00023163"/>
    </source>
</evidence>
<evidence type="ECO:0000256" key="1">
    <source>
        <dbReference type="ARBA" id="ARBA00004123"/>
    </source>
</evidence>
<gene>
    <name evidence="11" type="ORF">FB192DRAFT_1357147</name>
</gene>
<dbReference type="PANTHER" id="PTHR10071">
    <property type="entry name" value="TRANSCRIPTION FACTOR GATA FAMILY MEMBER"/>
    <property type="match status" value="1"/>
</dbReference>
<protein>
    <recommendedName>
        <fullName evidence="10">GATA-type domain-containing protein</fullName>
    </recommendedName>
</protein>
<dbReference type="InterPro" id="IPR013088">
    <property type="entry name" value="Znf_NHR/GATA"/>
</dbReference>
<dbReference type="PRINTS" id="PR00619">
    <property type="entry name" value="GATAZNFINGER"/>
</dbReference>
<accession>A0A8H4F7E2</accession>
<name>A0A8H4F7E2_MUCCL</name>
<evidence type="ECO:0000259" key="10">
    <source>
        <dbReference type="PROSITE" id="PS50114"/>
    </source>
</evidence>
<evidence type="ECO:0000256" key="9">
    <source>
        <dbReference type="SAM" id="MobiDB-lite"/>
    </source>
</evidence>
<feature type="compositionally biased region" description="Polar residues" evidence="9">
    <location>
        <begin position="1"/>
        <end position="16"/>
    </location>
</feature>
<evidence type="ECO:0000256" key="2">
    <source>
        <dbReference type="ARBA" id="ARBA00022723"/>
    </source>
</evidence>
<dbReference type="GO" id="GO:0008270">
    <property type="term" value="F:zinc ion binding"/>
    <property type="evidence" value="ECO:0007669"/>
    <property type="project" value="UniProtKB-KW"/>
</dbReference>
<feature type="region of interest" description="Disordered" evidence="9">
    <location>
        <begin position="349"/>
        <end position="369"/>
    </location>
</feature>
<evidence type="ECO:0000313" key="12">
    <source>
        <dbReference type="Proteomes" id="UP000469890"/>
    </source>
</evidence>
<dbReference type="AlphaFoldDB" id="A0A8H4F7E2"/>
<feature type="domain" description="GATA-type" evidence="10">
    <location>
        <begin position="55"/>
        <end position="108"/>
    </location>
</feature>
<dbReference type="FunFam" id="3.30.50.10:FF:000007">
    <property type="entry name" value="Nitrogen regulatory AreA, N-terminal"/>
    <property type="match status" value="1"/>
</dbReference>
<dbReference type="SUPFAM" id="SSF57716">
    <property type="entry name" value="Glucocorticoid receptor-like (DNA-binding domain)"/>
    <property type="match status" value="1"/>
</dbReference>
<evidence type="ECO:0000313" key="11">
    <source>
        <dbReference type="EMBL" id="KAF1807724.1"/>
    </source>
</evidence>
<keyword evidence="6" id="KW-0804">Transcription</keyword>
<dbReference type="PANTHER" id="PTHR10071:SF335">
    <property type="entry name" value="IRON-SENSING TRANSCRIPTIONAL REPRESSOR-RELATED"/>
    <property type="match status" value="1"/>
</dbReference>